<dbReference type="InterPro" id="IPR000182">
    <property type="entry name" value="GNAT_dom"/>
</dbReference>
<dbReference type="Proteomes" id="UP000525923">
    <property type="component" value="Unassembled WGS sequence"/>
</dbReference>
<dbReference type="GO" id="GO:0016747">
    <property type="term" value="F:acyltransferase activity, transferring groups other than amino-acyl groups"/>
    <property type="evidence" value="ECO:0007669"/>
    <property type="project" value="InterPro"/>
</dbReference>
<comment type="caution">
    <text evidence="2">The sequence shown here is derived from an EMBL/GenBank/DDBJ whole genome shotgun (WGS) entry which is preliminary data.</text>
</comment>
<feature type="domain" description="N-acetyltransferase" evidence="1">
    <location>
        <begin position="3"/>
        <end position="145"/>
    </location>
</feature>
<dbReference type="OrthoDB" id="2423856at2"/>
<keyword evidence="2" id="KW-0808">Transferase</keyword>
<proteinExistence type="predicted"/>
<dbReference type="AlphaFoldDB" id="A0A7W8FRS7"/>
<gene>
    <name evidence="2" type="ORF">HNQ44_001253</name>
</gene>
<dbReference type="Pfam" id="PF00583">
    <property type="entry name" value="Acetyltransf_1"/>
    <property type="match status" value="1"/>
</dbReference>
<reference evidence="2 3" key="1">
    <citation type="submission" date="2020-08" db="EMBL/GenBank/DDBJ databases">
        <title>Genomic Encyclopedia of Type Strains, Phase IV (KMG-IV): sequencing the most valuable type-strain genomes for metagenomic binning, comparative biology and taxonomic classification.</title>
        <authorList>
            <person name="Goeker M."/>
        </authorList>
    </citation>
    <scope>NUCLEOTIDE SEQUENCE [LARGE SCALE GENOMIC DNA]</scope>
    <source>
        <strain evidence="2 3">DSM 15895</strain>
    </source>
</reference>
<dbReference type="InterPro" id="IPR016181">
    <property type="entry name" value="Acyl_CoA_acyltransferase"/>
</dbReference>
<evidence type="ECO:0000313" key="3">
    <source>
        <dbReference type="Proteomes" id="UP000525923"/>
    </source>
</evidence>
<protein>
    <submittedName>
        <fullName evidence="2">GNAT superfamily N-acetyltransferase</fullName>
    </submittedName>
</protein>
<dbReference type="PROSITE" id="PS51186">
    <property type="entry name" value="GNAT"/>
    <property type="match status" value="1"/>
</dbReference>
<dbReference type="EMBL" id="JACHHE010000003">
    <property type="protein sequence ID" value="MBB5179829.1"/>
    <property type="molecule type" value="Genomic_DNA"/>
</dbReference>
<evidence type="ECO:0000259" key="1">
    <source>
        <dbReference type="PROSITE" id="PS51186"/>
    </source>
</evidence>
<sequence length="288" mass="33341">MESIIRKLSPEDFPAFDAMESGIEDDYVKRIFKDIASTERHQLYGLFVEGQLTSLCGLSVFAGSYAMIGRIRSDVRFRGQSFATRLTAYVIEEAKKRPNVRWIGANTQEENLPARRVLEKLGLKPHKPMIGAIGTDVSLMEKGVAPWTEVHSLERKKQWIEQLYIKTGDLFPYECYYLFPSSEALFSDDKLSEWSFFENREGDRVLILQHDFKAHYHLHTIYPWDDLMVQDGLWETVSAEYQKLKMKHGKETDIWMELTKEQAALLPEGHGFDFPSAWVLYGIENTTI</sequence>
<name>A0A7W8FRS7_9BACL</name>
<dbReference type="SUPFAM" id="SSF55729">
    <property type="entry name" value="Acyl-CoA N-acyltransferases (Nat)"/>
    <property type="match status" value="1"/>
</dbReference>
<accession>A0A7W8FRS7</accession>
<keyword evidence="3" id="KW-1185">Reference proteome</keyword>
<organism evidence="2 3">
    <name type="scientific">Planococcus koreensis</name>
    <dbReference type="NCBI Taxonomy" id="112331"/>
    <lineage>
        <taxon>Bacteria</taxon>
        <taxon>Bacillati</taxon>
        <taxon>Bacillota</taxon>
        <taxon>Bacilli</taxon>
        <taxon>Bacillales</taxon>
        <taxon>Caryophanaceae</taxon>
        <taxon>Planococcus</taxon>
    </lineage>
</organism>
<dbReference type="RefSeq" id="WP_135503069.1">
    <property type="nucleotide sequence ID" value="NZ_JACHHE010000003.1"/>
</dbReference>
<evidence type="ECO:0000313" key="2">
    <source>
        <dbReference type="EMBL" id="MBB5179829.1"/>
    </source>
</evidence>
<dbReference type="Gene3D" id="3.40.630.30">
    <property type="match status" value="1"/>
</dbReference>